<dbReference type="Gene3D" id="2.60.40.10">
    <property type="entry name" value="Immunoglobulins"/>
    <property type="match status" value="1"/>
</dbReference>
<dbReference type="EMBL" id="JAEAOA010000948">
    <property type="protein sequence ID" value="KAK3604513.1"/>
    <property type="molecule type" value="Genomic_DNA"/>
</dbReference>
<protein>
    <recommendedName>
        <fullName evidence="2">CBM20 domain-containing protein</fullName>
    </recommendedName>
</protein>
<organism evidence="3 4">
    <name type="scientific">Potamilus streckersoni</name>
    <dbReference type="NCBI Taxonomy" id="2493646"/>
    <lineage>
        <taxon>Eukaryota</taxon>
        <taxon>Metazoa</taxon>
        <taxon>Spiralia</taxon>
        <taxon>Lophotrochozoa</taxon>
        <taxon>Mollusca</taxon>
        <taxon>Bivalvia</taxon>
        <taxon>Autobranchia</taxon>
        <taxon>Heteroconchia</taxon>
        <taxon>Palaeoheterodonta</taxon>
        <taxon>Unionida</taxon>
        <taxon>Unionoidea</taxon>
        <taxon>Unionidae</taxon>
        <taxon>Ambleminae</taxon>
        <taxon>Lampsilini</taxon>
        <taxon>Potamilus</taxon>
    </lineage>
</organism>
<proteinExistence type="predicted"/>
<feature type="region of interest" description="Disordered" evidence="1">
    <location>
        <begin position="238"/>
        <end position="265"/>
    </location>
</feature>
<reference evidence="3" key="1">
    <citation type="journal article" date="2021" name="Genome Biol. Evol.">
        <title>A High-Quality Reference Genome for a Parasitic Bivalve with Doubly Uniparental Inheritance (Bivalvia: Unionida).</title>
        <authorList>
            <person name="Smith C.H."/>
        </authorList>
    </citation>
    <scope>NUCLEOTIDE SEQUENCE</scope>
    <source>
        <strain evidence="3">CHS0354</strain>
    </source>
</reference>
<dbReference type="AlphaFoldDB" id="A0AAE0W722"/>
<sequence length="353" mass="40319">MNYNTKDIVVKLETSYDISDSERTSIAAIGSHMTLGNWDENRPLLAINTIGNQWEIYISARAGTRIYWKWVIYDLRKRKVLLWEDKIDVRELVVPFNDSHIIVPWNKAQNIPLSLCDGPSCDPYEIDLIKKFTARGDKKPEQASTCRFQIENPRFSQPKIAMPYLANLSVGNNDYISLFQALSTKYGRQKTAVSSTMRQEVQEPNTVNSKMARKVPRTNLNVSTSKYRIITEVQENGNTFKNQQKGPNPNHSPFQTESKGNSTKMSGDYLKLKISLRDKLSRTSDRKRSKNLQRRTRFTACRQSKSLKHDNTRTVISLDKWHDGQGFAGNIGNPIVGVLALCVVCYSIYTKLS</sequence>
<feature type="domain" description="CBM20" evidence="2">
    <location>
        <begin position="23"/>
        <end position="97"/>
    </location>
</feature>
<dbReference type="InterPro" id="IPR013783">
    <property type="entry name" value="Ig-like_fold"/>
</dbReference>
<dbReference type="InterPro" id="IPR002044">
    <property type="entry name" value="CBM20"/>
</dbReference>
<dbReference type="InterPro" id="IPR013784">
    <property type="entry name" value="Carb-bd-like_fold"/>
</dbReference>
<evidence type="ECO:0000313" key="3">
    <source>
        <dbReference type="EMBL" id="KAK3604513.1"/>
    </source>
</evidence>
<evidence type="ECO:0000256" key="1">
    <source>
        <dbReference type="SAM" id="MobiDB-lite"/>
    </source>
</evidence>
<reference evidence="3" key="2">
    <citation type="journal article" date="2021" name="Genome Biol. Evol.">
        <title>Developing a high-quality reference genome for a parasitic bivalve with doubly uniparental inheritance (Bivalvia: Unionida).</title>
        <authorList>
            <person name="Smith C.H."/>
        </authorList>
    </citation>
    <scope>NUCLEOTIDE SEQUENCE</scope>
    <source>
        <strain evidence="3">CHS0354</strain>
        <tissue evidence="3">Mantle</tissue>
    </source>
</reference>
<comment type="caution">
    <text evidence="3">The sequence shown here is derived from an EMBL/GenBank/DDBJ whole genome shotgun (WGS) entry which is preliminary data.</text>
</comment>
<accession>A0AAE0W722</accession>
<keyword evidence="4" id="KW-1185">Reference proteome</keyword>
<dbReference type="SUPFAM" id="SSF49452">
    <property type="entry name" value="Starch-binding domain-like"/>
    <property type="match status" value="1"/>
</dbReference>
<dbReference type="GO" id="GO:2001070">
    <property type="term" value="F:starch binding"/>
    <property type="evidence" value="ECO:0007669"/>
    <property type="project" value="InterPro"/>
</dbReference>
<reference evidence="3" key="3">
    <citation type="submission" date="2023-05" db="EMBL/GenBank/DDBJ databases">
        <authorList>
            <person name="Smith C.H."/>
        </authorList>
    </citation>
    <scope>NUCLEOTIDE SEQUENCE</scope>
    <source>
        <strain evidence="3">CHS0354</strain>
        <tissue evidence="3">Mantle</tissue>
    </source>
</reference>
<name>A0AAE0W722_9BIVA</name>
<evidence type="ECO:0000259" key="2">
    <source>
        <dbReference type="Pfam" id="PF00686"/>
    </source>
</evidence>
<dbReference type="Proteomes" id="UP001195483">
    <property type="component" value="Unassembled WGS sequence"/>
</dbReference>
<gene>
    <name evidence="3" type="ORF">CHS0354_015315</name>
</gene>
<evidence type="ECO:0000313" key="4">
    <source>
        <dbReference type="Proteomes" id="UP001195483"/>
    </source>
</evidence>
<dbReference type="Pfam" id="PF00686">
    <property type="entry name" value="CBM_20"/>
    <property type="match status" value="1"/>
</dbReference>